<name>A0A2P2CBR8_9ZZZZ</name>
<keyword evidence="1" id="KW-0812">Transmembrane</keyword>
<accession>A0A2P2CBR8</accession>
<protein>
    <submittedName>
        <fullName evidence="2">Uncharacterized protein</fullName>
    </submittedName>
</protein>
<organism evidence="2">
    <name type="scientific">metagenome</name>
    <dbReference type="NCBI Taxonomy" id="256318"/>
    <lineage>
        <taxon>unclassified sequences</taxon>
        <taxon>metagenomes</taxon>
    </lineage>
</organism>
<dbReference type="EMBL" id="CZKB01000009">
    <property type="protein sequence ID" value="CUR59409.1"/>
    <property type="molecule type" value="Genomic_DNA"/>
</dbReference>
<reference evidence="2" key="1">
    <citation type="submission" date="2015-08" db="EMBL/GenBank/DDBJ databases">
        <authorList>
            <person name="Babu N.S."/>
            <person name="Beckwith C.J."/>
            <person name="Beseler K.G."/>
            <person name="Brison A."/>
            <person name="Carone J.V."/>
            <person name="Caskin T.P."/>
            <person name="Diamond M."/>
            <person name="Durham M.E."/>
            <person name="Foxe J.M."/>
            <person name="Go M."/>
            <person name="Henderson B.A."/>
            <person name="Jones I.B."/>
            <person name="McGettigan J.A."/>
            <person name="Micheletti S.J."/>
            <person name="Nasrallah M.E."/>
            <person name="Ortiz D."/>
            <person name="Piller C.R."/>
            <person name="Privatt S.R."/>
            <person name="Schneider S.L."/>
            <person name="Sharp S."/>
            <person name="Smith T.C."/>
            <person name="Stanton J.D."/>
            <person name="Ullery H.E."/>
            <person name="Wilson R.J."/>
            <person name="Serrano M.G."/>
            <person name="Buck G."/>
            <person name="Lee V."/>
            <person name="Wang Y."/>
            <person name="Carvalho R."/>
            <person name="Voegtly L."/>
            <person name="Shi R."/>
            <person name="Duckworth R."/>
            <person name="Johnson A."/>
            <person name="Loviza R."/>
            <person name="Walstead R."/>
            <person name="Shah Z."/>
            <person name="Kiflezghi M."/>
            <person name="Wade K."/>
            <person name="Ball S.L."/>
            <person name="Bradley K.W."/>
            <person name="Asai D.J."/>
            <person name="Bowman C.A."/>
            <person name="Russell D.A."/>
            <person name="Pope W.H."/>
            <person name="Jacobs-Sera D."/>
            <person name="Hendrix R.W."/>
            <person name="Hatfull G.F."/>
        </authorList>
    </citation>
    <scope>NUCLEOTIDE SEQUENCE</scope>
</reference>
<proteinExistence type="predicted"/>
<evidence type="ECO:0000313" key="2">
    <source>
        <dbReference type="EMBL" id="CUR59409.1"/>
    </source>
</evidence>
<sequence>MNPITTAANLLRDLPAPLRATIYTVLALVGAVLAFLVAVGVDTIGSLTVDRMLQVYAYLSPLMGVVAVANVTPGEGDELPLVDFDEDSDLSSFEPVGDENDVFAGATS</sequence>
<keyword evidence="1" id="KW-1133">Transmembrane helix</keyword>
<evidence type="ECO:0000256" key="1">
    <source>
        <dbReference type="SAM" id="Phobius"/>
    </source>
</evidence>
<keyword evidence="1" id="KW-0472">Membrane</keyword>
<feature type="transmembrane region" description="Helical" evidence="1">
    <location>
        <begin position="53"/>
        <end position="72"/>
    </location>
</feature>
<gene>
    <name evidence="2" type="ORF">NOCA1170222</name>
</gene>
<feature type="transmembrane region" description="Helical" evidence="1">
    <location>
        <begin position="20"/>
        <end position="41"/>
    </location>
</feature>
<dbReference type="AlphaFoldDB" id="A0A2P2CBR8"/>